<evidence type="ECO:0000259" key="4">
    <source>
        <dbReference type="Pfam" id="PF25954"/>
    </source>
</evidence>
<keyword evidence="7" id="KW-1185">Reference proteome</keyword>
<organism evidence="6 7">
    <name type="scientific">Sulfurimonas lithotrophica</name>
    <dbReference type="NCBI Taxonomy" id="2590022"/>
    <lineage>
        <taxon>Bacteria</taxon>
        <taxon>Pseudomonadati</taxon>
        <taxon>Campylobacterota</taxon>
        <taxon>Epsilonproteobacteria</taxon>
        <taxon>Campylobacterales</taxon>
        <taxon>Sulfurimonadaceae</taxon>
        <taxon>Sulfurimonas</taxon>
    </lineage>
</organism>
<keyword evidence="2" id="KW-0175">Coiled coil</keyword>
<dbReference type="SUPFAM" id="SSF111369">
    <property type="entry name" value="HlyD-like secretion proteins"/>
    <property type="match status" value="1"/>
</dbReference>
<dbReference type="Proteomes" id="UP000326944">
    <property type="component" value="Chromosome"/>
</dbReference>
<dbReference type="PANTHER" id="PTHR30469">
    <property type="entry name" value="MULTIDRUG RESISTANCE PROTEIN MDTA"/>
    <property type="match status" value="1"/>
</dbReference>
<dbReference type="OrthoDB" id="9806939at2"/>
<evidence type="ECO:0000313" key="7">
    <source>
        <dbReference type="Proteomes" id="UP000326944"/>
    </source>
</evidence>
<dbReference type="PANTHER" id="PTHR30469:SF15">
    <property type="entry name" value="HLYD FAMILY OF SECRETION PROTEINS"/>
    <property type="match status" value="1"/>
</dbReference>
<dbReference type="NCBIfam" id="TIGR01730">
    <property type="entry name" value="RND_mfp"/>
    <property type="match status" value="1"/>
</dbReference>
<evidence type="ECO:0000313" key="6">
    <source>
        <dbReference type="EMBL" id="QFR49127.1"/>
    </source>
</evidence>
<dbReference type="InterPro" id="IPR006143">
    <property type="entry name" value="RND_pump_MFP"/>
</dbReference>
<dbReference type="Gene3D" id="2.40.50.100">
    <property type="match status" value="1"/>
</dbReference>
<dbReference type="RefSeq" id="WP_152307070.1">
    <property type="nucleotide sequence ID" value="NZ_CP043617.1"/>
</dbReference>
<feature type="domain" description="CusB-like beta-barrel" evidence="4">
    <location>
        <begin position="191"/>
        <end position="262"/>
    </location>
</feature>
<dbReference type="Pfam" id="PF25954">
    <property type="entry name" value="Beta-barrel_RND_2"/>
    <property type="match status" value="1"/>
</dbReference>
<dbReference type="Gene3D" id="2.40.30.170">
    <property type="match status" value="1"/>
</dbReference>
<name>A0A5P8P0L8_9BACT</name>
<dbReference type="AlphaFoldDB" id="A0A5P8P0L8"/>
<dbReference type="EMBL" id="CP043617">
    <property type="protein sequence ID" value="QFR49127.1"/>
    <property type="molecule type" value="Genomic_DNA"/>
</dbReference>
<dbReference type="GO" id="GO:1990281">
    <property type="term" value="C:efflux pump complex"/>
    <property type="evidence" value="ECO:0007669"/>
    <property type="project" value="TreeGrafter"/>
</dbReference>
<protein>
    <submittedName>
        <fullName evidence="6">Efflux RND transporter periplasmic adaptor subunit</fullName>
    </submittedName>
</protein>
<comment type="similarity">
    <text evidence="1">Belongs to the membrane fusion protein (MFP) (TC 8.A.1) family.</text>
</comment>
<evidence type="ECO:0000259" key="5">
    <source>
        <dbReference type="Pfam" id="PF25973"/>
    </source>
</evidence>
<dbReference type="InterPro" id="IPR058647">
    <property type="entry name" value="BSH_CzcB-like"/>
</dbReference>
<feature type="signal peptide" evidence="3">
    <location>
        <begin position="1"/>
        <end position="15"/>
    </location>
</feature>
<evidence type="ECO:0000256" key="3">
    <source>
        <dbReference type="SAM" id="SignalP"/>
    </source>
</evidence>
<evidence type="ECO:0000256" key="1">
    <source>
        <dbReference type="ARBA" id="ARBA00009477"/>
    </source>
</evidence>
<dbReference type="KEGG" id="sulg:FJR48_05055"/>
<sequence length="264" mass="29256">MKKLLILLAMGAALVAETLTLSGSVISDNQKMITSRFMGFVTQVNVSEGEYVKKGQLLYEIDSKEIDSALTQVKLGISQAQLALQMYQNQYTNVKLNLDRHRRLYEKDMVSKHEVETLELAEANLKDMIDISKKQVAQAEAQLKEVENQYRYLHIKAPNDGVVVAKNIKVGEMAMPGMPAVILSDLSNLKISAEIAESNLKSIKHGTKVQVSIPSLDINTVGKISAIIPNSNPMTHTFKIKVSFKTNSKSVYPGMYATVDIKVQ</sequence>
<feature type="domain" description="CzcB-like barrel-sandwich hybrid" evidence="5">
    <location>
        <begin position="32"/>
        <end position="174"/>
    </location>
</feature>
<keyword evidence="3" id="KW-0732">Signal</keyword>
<dbReference type="InterPro" id="IPR058792">
    <property type="entry name" value="Beta-barrel_RND_2"/>
</dbReference>
<evidence type="ECO:0000256" key="2">
    <source>
        <dbReference type="SAM" id="Coils"/>
    </source>
</evidence>
<dbReference type="Gene3D" id="1.10.287.470">
    <property type="entry name" value="Helix hairpin bin"/>
    <property type="match status" value="1"/>
</dbReference>
<proteinExistence type="inferred from homology"/>
<accession>A0A5P8P0L8</accession>
<feature type="coiled-coil region" evidence="2">
    <location>
        <begin position="84"/>
        <end position="156"/>
    </location>
</feature>
<feature type="chain" id="PRO_5024892230" evidence="3">
    <location>
        <begin position="16"/>
        <end position="264"/>
    </location>
</feature>
<dbReference type="GO" id="GO:0015562">
    <property type="term" value="F:efflux transmembrane transporter activity"/>
    <property type="evidence" value="ECO:0007669"/>
    <property type="project" value="TreeGrafter"/>
</dbReference>
<reference evidence="6 7" key="1">
    <citation type="submission" date="2019-09" db="EMBL/GenBank/DDBJ databases">
        <title>Sulfurimonas gotlandica sp. nov., a chemoautotrophic and psychrotolerant epsilonproteobacterium isolated from a pelagic redoxcline, and an emended description of the genus Sulfurimonas.</title>
        <authorList>
            <person name="Wang S."/>
            <person name="Jiang L."/>
            <person name="Shao S."/>
        </authorList>
    </citation>
    <scope>NUCLEOTIDE SEQUENCE [LARGE SCALE GENOMIC DNA]</scope>
    <source>
        <strain evidence="6 7">GYSZ_1</strain>
    </source>
</reference>
<dbReference type="Pfam" id="PF25973">
    <property type="entry name" value="BSH_CzcB"/>
    <property type="match status" value="1"/>
</dbReference>
<gene>
    <name evidence="6" type="ORF">FJR48_05055</name>
</gene>